<dbReference type="Proteomes" id="UP000324222">
    <property type="component" value="Unassembled WGS sequence"/>
</dbReference>
<name>A0A5B7EGW0_PORTR</name>
<sequence>MPPKRPAMSPSIAKKTRKSLTLKVPVWVYIVSVLGGLLLLGIIVVILWKAKSEEEHLTEEGKTEQDMAPEEEEQEHIKTPVSPMLKETESAAADFEFLRA</sequence>
<feature type="transmembrane region" description="Helical" evidence="2">
    <location>
        <begin position="26"/>
        <end position="48"/>
    </location>
</feature>
<evidence type="ECO:0000313" key="3">
    <source>
        <dbReference type="EMBL" id="MPC33382.1"/>
    </source>
</evidence>
<dbReference type="AlphaFoldDB" id="A0A5B7EGW0"/>
<evidence type="ECO:0000313" key="4">
    <source>
        <dbReference type="Proteomes" id="UP000324222"/>
    </source>
</evidence>
<protein>
    <submittedName>
        <fullName evidence="3">Uncharacterized protein</fullName>
    </submittedName>
</protein>
<proteinExistence type="predicted"/>
<accession>A0A5B7EGW0</accession>
<keyword evidence="2" id="KW-0472">Membrane</keyword>
<dbReference type="Gene3D" id="1.20.5.930">
    <property type="entry name" value="Bicelle-embedded integrin alpha(iib) transmembrane segment"/>
    <property type="match status" value="1"/>
</dbReference>
<dbReference type="EMBL" id="VSRR010002824">
    <property type="protein sequence ID" value="MPC33382.1"/>
    <property type="molecule type" value="Genomic_DNA"/>
</dbReference>
<feature type="compositionally biased region" description="Basic and acidic residues" evidence="1">
    <location>
        <begin position="54"/>
        <end position="65"/>
    </location>
</feature>
<gene>
    <name evidence="3" type="ORF">E2C01_026731</name>
</gene>
<feature type="region of interest" description="Disordered" evidence="1">
    <location>
        <begin position="54"/>
        <end position="85"/>
    </location>
</feature>
<reference evidence="3 4" key="1">
    <citation type="submission" date="2019-05" db="EMBL/GenBank/DDBJ databases">
        <title>Another draft genome of Portunus trituberculatus and its Hox gene families provides insights of decapod evolution.</title>
        <authorList>
            <person name="Jeong J.-H."/>
            <person name="Song I."/>
            <person name="Kim S."/>
            <person name="Choi T."/>
            <person name="Kim D."/>
            <person name="Ryu S."/>
            <person name="Kim W."/>
        </authorList>
    </citation>
    <scope>NUCLEOTIDE SEQUENCE [LARGE SCALE GENOMIC DNA]</scope>
    <source>
        <tissue evidence="3">Muscle</tissue>
    </source>
</reference>
<evidence type="ECO:0000256" key="1">
    <source>
        <dbReference type="SAM" id="MobiDB-lite"/>
    </source>
</evidence>
<comment type="caution">
    <text evidence="3">The sequence shown here is derived from an EMBL/GenBank/DDBJ whole genome shotgun (WGS) entry which is preliminary data.</text>
</comment>
<organism evidence="3 4">
    <name type="scientific">Portunus trituberculatus</name>
    <name type="common">Swimming crab</name>
    <name type="synonym">Neptunus trituberculatus</name>
    <dbReference type="NCBI Taxonomy" id="210409"/>
    <lineage>
        <taxon>Eukaryota</taxon>
        <taxon>Metazoa</taxon>
        <taxon>Ecdysozoa</taxon>
        <taxon>Arthropoda</taxon>
        <taxon>Crustacea</taxon>
        <taxon>Multicrustacea</taxon>
        <taxon>Malacostraca</taxon>
        <taxon>Eumalacostraca</taxon>
        <taxon>Eucarida</taxon>
        <taxon>Decapoda</taxon>
        <taxon>Pleocyemata</taxon>
        <taxon>Brachyura</taxon>
        <taxon>Eubrachyura</taxon>
        <taxon>Portunoidea</taxon>
        <taxon>Portunidae</taxon>
        <taxon>Portuninae</taxon>
        <taxon>Portunus</taxon>
    </lineage>
</organism>
<evidence type="ECO:0000256" key="2">
    <source>
        <dbReference type="SAM" id="Phobius"/>
    </source>
</evidence>
<keyword evidence="2" id="KW-0812">Transmembrane</keyword>
<keyword evidence="4" id="KW-1185">Reference proteome</keyword>
<keyword evidence="2" id="KW-1133">Transmembrane helix</keyword>